<dbReference type="EMBL" id="KF122367">
    <property type="protein sequence ID" value="AIA89663.1"/>
    <property type="molecule type" value="Genomic_DNA"/>
</dbReference>
<reference evidence="2" key="1">
    <citation type="journal article" date="2013" name="Environ. Microbiol.">
        <title>Seasonally variable intestinal metagenomes of the red palm weevil (Rhynchophorus ferrugineus).</title>
        <authorList>
            <person name="Jia S."/>
            <person name="Zhang X."/>
            <person name="Zhang G."/>
            <person name="Yin A."/>
            <person name="Zhang S."/>
            <person name="Li F."/>
            <person name="Wang L."/>
            <person name="Zhao D."/>
            <person name="Yun Q."/>
            <person name="Tala"/>
            <person name="Wang J."/>
            <person name="Sun G."/>
            <person name="Baabdullah M."/>
            <person name="Yu X."/>
            <person name="Hu S."/>
            <person name="Al-Mssallem I.S."/>
            <person name="Yu J."/>
        </authorList>
    </citation>
    <scope>NUCLEOTIDE SEQUENCE</scope>
</reference>
<proteinExistence type="predicted"/>
<keyword evidence="1" id="KW-1133">Transmembrane helix</keyword>
<evidence type="ECO:0000256" key="1">
    <source>
        <dbReference type="SAM" id="Phobius"/>
    </source>
</evidence>
<dbReference type="Gene3D" id="3.90.550.10">
    <property type="entry name" value="Spore Coat Polysaccharide Biosynthesis Protein SpsA, Chain A"/>
    <property type="match status" value="1"/>
</dbReference>
<dbReference type="SUPFAM" id="SSF53448">
    <property type="entry name" value="Nucleotide-diphospho-sugar transferases"/>
    <property type="match status" value="1"/>
</dbReference>
<name>A0A060BZ02_9ACTO</name>
<dbReference type="AlphaFoldDB" id="A0A060BZ02"/>
<keyword evidence="1" id="KW-0472">Membrane</keyword>
<keyword evidence="1" id="KW-0812">Transmembrane</keyword>
<dbReference type="Pfam" id="PF13641">
    <property type="entry name" value="Glyco_tranf_2_3"/>
    <property type="match status" value="1"/>
</dbReference>
<feature type="transmembrane region" description="Helical" evidence="1">
    <location>
        <begin position="92"/>
        <end position="113"/>
    </location>
</feature>
<protein>
    <submittedName>
        <fullName evidence="2">CAZy families GT2 protein</fullName>
    </submittedName>
</protein>
<feature type="non-terminal residue" evidence="2">
    <location>
        <position position="1"/>
    </location>
</feature>
<feature type="non-terminal residue" evidence="2">
    <location>
        <position position="165"/>
    </location>
</feature>
<dbReference type="InterPro" id="IPR029044">
    <property type="entry name" value="Nucleotide-diphossugar_trans"/>
</dbReference>
<sequence length="165" mass="17696">DTLAVGLAGALVRRDVWHATGGPDPALGPFGDGLEFSRRVRLAGYRVVVEPSAVVYHARASYQGQRAYGHGRADATEPDVARSYAARRKAQLYNWILATPAWLLPLQLLWLLVLAPLRAVARFTGKDMARARAELSAGAAVLSRPTCGWPAGAAPARCNASRPRA</sequence>
<accession>A0A060BZ02</accession>
<evidence type="ECO:0000313" key="2">
    <source>
        <dbReference type="EMBL" id="AIA89663.1"/>
    </source>
</evidence>
<organism evidence="2">
    <name type="scientific">uncultured Mobiluncus sp</name>
    <dbReference type="NCBI Taxonomy" id="293425"/>
    <lineage>
        <taxon>Bacteria</taxon>
        <taxon>Bacillati</taxon>
        <taxon>Actinomycetota</taxon>
        <taxon>Actinomycetes</taxon>
        <taxon>Actinomycetales</taxon>
        <taxon>Actinomycetaceae</taxon>
        <taxon>Mobiluncus</taxon>
        <taxon>environmental samples</taxon>
    </lineage>
</organism>